<keyword evidence="4" id="KW-0443">Lipid metabolism</keyword>
<dbReference type="NCBIfam" id="TIGR00530">
    <property type="entry name" value="AGP_acyltrn"/>
    <property type="match status" value="1"/>
</dbReference>
<keyword evidence="5" id="KW-0472">Membrane</keyword>
<comment type="catalytic activity">
    <reaction evidence="4">
        <text>a 1-acyl-sn-glycero-3-phosphate + an acyl-CoA = a 1,2-diacyl-sn-glycero-3-phosphate + CoA</text>
        <dbReference type="Rhea" id="RHEA:19709"/>
        <dbReference type="ChEBI" id="CHEBI:57287"/>
        <dbReference type="ChEBI" id="CHEBI:57970"/>
        <dbReference type="ChEBI" id="CHEBI:58342"/>
        <dbReference type="ChEBI" id="CHEBI:58608"/>
        <dbReference type="EC" id="2.3.1.51"/>
    </reaction>
</comment>
<evidence type="ECO:0000259" key="6">
    <source>
        <dbReference type="SMART" id="SM00563"/>
    </source>
</evidence>
<keyword evidence="4" id="KW-0444">Lipid biosynthesis</keyword>
<comment type="caution">
    <text evidence="7">The sequence shown here is derived from an EMBL/GenBank/DDBJ whole genome shotgun (WGS) entry which is preliminary data.</text>
</comment>
<sequence>MLSLSPSLRAFLLSRPTLTYALASVLPTIMLSRFVAPIRYYLRLTTFLVGLAANAMFGAITALPMSLVGRGKDNQWLVARSFVRTVAPLVGVKFRVEGREHLDEAKPAVLVGNHQTMVDILYMGAVFPKGTSVMAKRELQWTPILGQWMTLSKAVFVNRAKREDAVKVFAKVAAKMRKNSLSLWIFAEGTRSASATPSLLPFKKGAFHLAVQAGLPVVPIVCENYAHVYHAKARRFNDGEIVIRVLEPISTEGYTSSSADIARLTELTRDRMLEAIEDLGRKRQEQLRLAGRGRGEGEGECEALLAGEAGRETSGETASATIEAPADPAMPAAASPNPHLLTPVEDALLALAPAPEGSSAVVQSACAAEATGALTSPLARRLFHLERDPCSHKLSVGVRFPADGWSIDEHEDVLAVAVAALHAYAQVNWTGPSLALSPLELFSPDVVEATGATDAELSDRAIDELALGGEPVYHLSKKTTFAHLALQLLGLVHSPFSPFAASSSSSTPHGPAWALESVKIWRLRAGIMWLRILDEPVPLPGFIQSAAHDLRHVLPARSPARASLSLSLSLLASLLSRSSPHSTAQKEATIFATEAAKEAGLEWELTGRMGKRTKWQIDEKTQLVVLAKDATSGAKKEGKEVDATAAKIPEMLALNDDTLLERTSYADAALPTSSDLAALDPSDQPSISPFSQSVLLSLSLATLPAPTSLMHLSADVLSTSQISAFVDRVLSDPQNWSVHSMALLLRCRAEAGRSRTVERGVLQMQALVDQLKDGSPTEVSAISSAVKAEDMASARDRLAQFHALALPPAWEMERELAVRYMSLGIVKSALEIFTRLEMWEEVARCWMTLERPDRGVDIIRELLEGRKAESDVVMNDRKGDGALRFKGGEKREAKLWCTLGELERKPEHYEKAWEVSGHSSSRAQRSLGAVYFSRNEYDKAGESLRLALAINPLFPRTWFMLGCCEMRLEDWKGAQEAFSRCVGLDGEDAESWSNLASCHLRRGEIEGDKRVDDVDEEDGAALDDEKDEDREAVVKLPFSRKRAAFQCLRQAIKYSYDSWRLWYNYMVVAMDVGELSEACRALDRMVVMRIEKDGEAAVDLEVLEKLVDAVTRADSESTTDAGERAVNPNEGKGLYRPVEHLLTHTILPHVSNSRRVFLAQARLLLWTQDYAGALDAHLKAYRAAVVNNPDVAHDRTAFREAVEQVETVVSMMENLGPKDGKDGAPVAKDWKFQARSLVRTFLGRTRESFEDEPEYGRLKELQQELR</sequence>
<feature type="repeat" description="TPR" evidence="3">
    <location>
        <begin position="921"/>
        <end position="954"/>
    </location>
</feature>
<comment type="similarity">
    <text evidence="4">Belongs to the 1-acyl-sn-glycerol-3-phosphate acyltransferase family.</text>
</comment>
<gene>
    <name evidence="7" type="ORF">Rt10032_c02g1222</name>
</gene>
<evidence type="ECO:0000256" key="1">
    <source>
        <dbReference type="ARBA" id="ARBA00022737"/>
    </source>
</evidence>
<dbReference type="Gene3D" id="1.25.40.10">
    <property type="entry name" value="Tetratricopeptide repeat domain"/>
    <property type="match status" value="1"/>
</dbReference>
<dbReference type="AlphaFoldDB" id="A0A511KB54"/>
<reference evidence="7 8" key="1">
    <citation type="submission" date="2019-07" db="EMBL/GenBank/DDBJ databases">
        <title>Rhodotorula toruloides NBRC10032 genome sequencing.</title>
        <authorList>
            <person name="Shida Y."/>
            <person name="Takaku H."/>
            <person name="Ogasawara W."/>
            <person name="Mori K."/>
        </authorList>
    </citation>
    <scope>NUCLEOTIDE SEQUENCE [LARGE SCALE GENOMIC DNA]</scope>
    <source>
        <strain evidence="7 8">NBRC10032</strain>
    </source>
</reference>
<feature type="domain" description="Phospholipid/glycerol acyltransferase" evidence="6">
    <location>
        <begin position="108"/>
        <end position="225"/>
    </location>
</feature>
<dbReference type="SMART" id="SM00563">
    <property type="entry name" value="PlsC"/>
    <property type="match status" value="1"/>
</dbReference>
<dbReference type="SUPFAM" id="SSF48452">
    <property type="entry name" value="TPR-like"/>
    <property type="match status" value="1"/>
</dbReference>
<keyword evidence="4" id="KW-1208">Phospholipid metabolism</keyword>
<evidence type="ECO:0000256" key="4">
    <source>
        <dbReference type="RuleBase" id="RU361267"/>
    </source>
</evidence>
<dbReference type="Pfam" id="PF13432">
    <property type="entry name" value="TPR_16"/>
    <property type="match status" value="1"/>
</dbReference>
<dbReference type="Pfam" id="PF01553">
    <property type="entry name" value="Acyltransferase"/>
    <property type="match status" value="1"/>
</dbReference>
<organism evidence="7 8">
    <name type="scientific">Rhodotorula toruloides</name>
    <name type="common">Yeast</name>
    <name type="synonym">Rhodosporidium toruloides</name>
    <dbReference type="NCBI Taxonomy" id="5286"/>
    <lineage>
        <taxon>Eukaryota</taxon>
        <taxon>Fungi</taxon>
        <taxon>Dikarya</taxon>
        <taxon>Basidiomycota</taxon>
        <taxon>Pucciniomycotina</taxon>
        <taxon>Microbotryomycetes</taxon>
        <taxon>Sporidiobolales</taxon>
        <taxon>Sporidiobolaceae</taxon>
        <taxon>Rhodotorula</taxon>
    </lineage>
</organism>
<dbReference type="InterPro" id="IPR002123">
    <property type="entry name" value="Plipid/glycerol_acylTrfase"/>
</dbReference>
<dbReference type="CDD" id="cd07989">
    <property type="entry name" value="LPLAT_AGPAT-like"/>
    <property type="match status" value="1"/>
</dbReference>
<feature type="transmembrane region" description="Helical" evidence="5">
    <location>
        <begin position="48"/>
        <end position="67"/>
    </location>
</feature>
<keyword evidence="5" id="KW-0812">Transmembrane</keyword>
<dbReference type="GO" id="GO:0008654">
    <property type="term" value="P:phospholipid biosynthetic process"/>
    <property type="evidence" value="ECO:0007669"/>
    <property type="project" value="UniProtKB-KW"/>
</dbReference>
<name>A0A511KB54_RHOTO</name>
<protein>
    <recommendedName>
        <fullName evidence="4">1-acyl-sn-glycerol-3-phosphate acyltransferase</fullName>
        <ecNumber evidence="4">2.3.1.51</ecNumber>
    </recommendedName>
</protein>
<keyword evidence="4" id="KW-0012">Acyltransferase</keyword>
<keyword evidence="4" id="KW-0594">Phospholipid biosynthesis</keyword>
<dbReference type="PANTHER" id="PTHR16193">
    <property type="entry name" value="TETRATRICOPEPTIDE REPEAT PROTEIN 27"/>
    <property type="match status" value="1"/>
</dbReference>
<proteinExistence type="inferred from homology"/>
<dbReference type="PANTHER" id="PTHR16193:SF0">
    <property type="entry name" value="TETRATRICOPEPTIDE REPEAT PROTEIN 27"/>
    <property type="match status" value="1"/>
</dbReference>
<dbReference type="SMART" id="SM00028">
    <property type="entry name" value="TPR"/>
    <property type="match status" value="3"/>
</dbReference>
<keyword evidence="4" id="KW-0808">Transferase</keyword>
<dbReference type="Proteomes" id="UP000321518">
    <property type="component" value="Unassembled WGS sequence"/>
</dbReference>
<dbReference type="OrthoDB" id="1936594at2759"/>
<keyword evidence="5" id="KW-1133">Transmembrane helix</keyword>
<dbReference type="EC" id="2.3.1.51" evidence="4"/>
<dbReference type="PROSITE" id="PS50005">
    <property type="entry name" value="TPR"/>
    <property type="match status" value="1"/>
</dbReference>
<keyword evidence="2 3" id="KW-0802">TPR repeat</keyword>
<dbReference type="GO" id="GO:0003841">
    <property type="term" value="F:1-acylglycerol-3-phosphate O-acyltransferase activity"/>
    <property type="evidence" value="ECO:0007669"/>
    <property type="project" value="UniProtKB-UniRule"/>
</dbReference>
<keyword evidence="1" id="KW-0677">Repeat</keyword>
<dbReference type="InterPro" id="IPR011990">
    <property type="entry name" value="TPR-like_helical_dom_sf"/>
</dbReference>
<evidence type="ECO:0000313" key="7">
    <source>
        <dbReference type="EMBL" id="GEM07205.1"/>
    </source>
</evidence>
<dbReference type="InterPro" id="IPR004552">
    <property type="entry name" value="AGP_acyltrans"/>
</dbReference>
<evidence type="ECO:0000313" key="8">
    <source>
        <dbReference type="Proteomes" id="UP000321518"/>
    </source>
</evidence>
<accession>A0A511KB54</accession>
<dbReference type="GO" id="GO:0016020">
    <property type="term" value="C:membrane"/>
    <property type="evidence" value="ECO:0007669"/>
    <property type="project" value="InterPro"/>
</dbReference>
<dbReference type="InterPro" id="IPR044244">
    <property type="entry name" value="TTC27/Emw1"/>
</dbReference>
<comment type="domain">
    <text evidence="4">The HXXXXD motif is essential for acyltransferase activity and may constitute the binding site for the phosphate moiety of the glycerol-3-phosphate.</text>
</comment>
<dbReference type="SUPFAM" id="SSF69593">
    <property type="entry name" value="Glycerol-3-phosphate (1)-acyltransferase"/>
    <property type="match status" value="1"/>
</dbReference>
<evidence type="ECO:0000256" key="3">
    <source>
        <dbReference type="PROSITE-ProRule" id="PRU00339"/>
    </source>
</evidence>
<dbReference type="EMBL" id="BJWK01000002">
    <property type="protein sequence ID" value="GEM07205.1"/>
    <property type="molecule type" value="Genomic_DNA"/>
</dbReference>
<evidence type="ECO:0000256" key="5">
    <source>
        <dbReference type="SAM" id="Phobius"/>
    </source>
</evidence>
<feature type="transmembrane region" description="Helical" evidence="5">
    <location>
        <begin position="20"/>
        <end position="36"/>
    </location>
</feature>
<dbReference type="InterPro" id="IPR019734">
    <property type="entry name" value="TPR_rpt"/>
</dbReference>
<evidence type="ECO:0000256" key="2">
    <source>
        <dbReference type="ARBA" id="ARBA00022803"/>
    </source>
</evidence>